<comment type="caution">
    <text evidence="1">The sequence shown here is derived from an EMBL/GenBank/DDBJ whole genome shotgun (WGS) entry which is preliminary data.</text>
</comment>
<accession>A0A7J7M9R1</accession>
<organism evidence="1 2">
    <name type="scientific">Kingdonia uniflora</name>
    <dbReference type="NCBI Taxonomy" id="39325"/>
    <lineage>
        <taxon>Eukaryota</taxon>
        <taxon>Viridiplantae</taxon>
        <taxon>Streptophyta</taxon>
        <taxon>Embryophyta</taxon>
        <taxon>Tracheophyta</taxon>
        <taxon>Spermatophyta</taxon>
        <taxon>Magnoliopsida</taxon>
        <taxon>Ranunculales</taxon>
        <taxon>Circaeasteraceae</taxon>
        <taxon>Kingdonia</taxon>
    </lineage>
</organism>
<dbReference type="EMBL" id="JACGCM010001686">
    <property type="protein sequence ID" value="KAF6151582.1"/>
    <property type="molecule type" value="Genomic_DNA"/>
</dbReference>
<protein>
    <submittedName>
        <fullName evidence="1">Uncharacterized protein</fullName>
    </submittedName>
</protein>
<feature type="non-terminal residue" evidence="1">
    <location>
        <position position="1"/>
    </location>
</feature>
<keyword evidence="2" id="KW-1185">Reference proteome</keyword>
<evidence type="ECO:0000313" key="1">
    <source>
        <dbReference type="EMBL" id="KAF6151582.1"/>
    </source>
</evidence>
<reference evidence="1 2" key="1">
    <citation type="journal article" date="2020" name="IScience">
        <title>Genome Sequencing of the Endangered Kingdonia uniflora (Circaeasteraceae, Ranunculales) Reveals Potential Mechanisms of Evolutionary Specialization.</title>
        <authorList>
            <person name="Sun Y."/>
            <person name="Deng T."/>
            <person name="Zhang A."/>
            <person name="Moore M.J."/>
            <person name="Landis J.B."/>
            <person name="Lin N."/>
            <person name="Zhang H."/>
            <person name="Zhang X."/>
            <person name="Huang J."/>
            <person name="Zhang X."/>
            <person name="Sun H."/>
            <person name="Wang H."/>
        </authorList>
    </citation>
    <scope>NUCLEOTIDE SEQUENCE [LARGE SCALE GENOMIC DNA]</scope>
    <source>
        <strain evidence="1">TB1705</strain>
        <tissue evidence="1">Leaf</tissue>
    </source>
</reference>
<evidence type="ECO:0000313" key="2">
    <source>
        <dbReference type="Proteomes" id="UP000541444"/>
    </source>
</evidence>
<dbReference type="AlphaFoldDB" id="A0A7J7M9R1"/>
<dbReference type="Proteomes" id="UP000541444">
    <property type="component" value="Unassembled WGS sequence"/>
</dbReference>
<sequence length="92" mass="10856">VQNRCKNYAQRKLGSFSTYDFQAIMWPLAKSYIWGWYPLKRFESTSPSVCIQYMADSRVLELEEPPTQWRNLSKNFELINPILLSEIVASDF</sequence>
<name>A0A7J7M9R1_9MAGN</name>
<proteinExistence type="predicted"/>
<gene>
    <name evidence="1" type="ORF">GIB67_021768</name>
</gene>